<evidence type="ECO:0000256" key="1">
    <source>
        <dbReference type="SAM" id="MobiDB-lite"/>
    </source>
</evidence>
<dbReference type="EMBL" id="KN829726">
    <property type="protein sequence ID" value="KIK73454.1"/>
    <property type="molecule type" value="Genomic_DNA"/>
</dbReference>
<feature type="compositionally biased region" description="Low complexity" evidence="1">
    <location>
        <begin position="39"/>
        <end position="57"/>
    </location>
</feature>
<dbReference type="AlphaFoldDB" id="A0A0D0D0Y9"/>
<evidence type="ECO:0000313" key="3">
    <source>
        <dbReference type="Proteomes" id="UP000054538"/>
    </source>
</evidence>
<gene>
    <name evidence="2" type="ORF">PAXRUDRAFT_20826</name>
</gene>
<accession>A0A0D0D0Y9</accession>
<name>A0A0D0D0Y9_9AGAM</name>
<protein>
    <submittedName>
        <fullName evidence="2">Uncharacterized protein</fullName>
    </submittedName>
</protein>
<dbReference type="InParanoid" id="A0A0D0D0Y9"/>
<dbReference type="Proteomes" id="UP000054538">
    <property type="component" value="Unassembled WGS sequence"/>
</dbReference>
<reference evidence="2 3" key="1">
    <citation type="submission" date="2014-04" db="EMBL/GenBank/DDBJ databases">
        <authorList>
            <consortium name="DOE Joint Genome Institute"/>
            <person name="Kuo A."/>
            <person name="Kohler A."/>
            <person name="Jargeat P."/>
            <person name="Nagy L.G."/>
            <person name="Floudas D."/>
            <person name="Copeland A."/>
            <person name="Barry K.W."/>
            <person name="Cichocki N."/>
            <person name="Veneault-Fourrey C."/>
            <person name="LaButti K."/>
            <person name="Lindquist E.A."/>
            <person name="Lipzen A."/>
            <person name="Lundell T."/>
            <person name="Morin E."/>
            <person name="Murat C."/>
            <person name="Sun H."/>
            <person name="Tunlid A."/>
            <person name="Henrissat B."/>
            <person name="Grigoriev I.V."/>
            <person name="Hibbett D.S."/>
            <person name="Martin F."/>
            <person name="Nordberg H.P."/>
            <person name="Cantor M.N."/>
            <person name="Hua S.X."/>
        </authorList>
    </citation>
    <scope>NUCLEOTIDE SEQUENCE [LARGE SCALE GENOMIC DNA]</scope>
    <source>
        <strain evidence="2 3">Ve08.2h10</strain>
    </source>
</reference>
<keyword evidence="3" id="KW-1185">Reference proteome</keyword>
<feature type="region of interest" description="Disordered" evidence="1">
    <location>
        <begin position="35"/>
        <end position="68"/>
    </location>
</feature>
<dbReference type="HOGENOM" id="CLU_2574576_0_0_1"/>
<evidence type="ECO:0000313" key="2">
    <source>
        <dbReference type="EMBL" id="KIK73454.1"/>
    </source>
</evidence>
<reference evidence="3" key="2">
    <citation type="submission" date="2015-01" db="EMBL/GenBank/DDBJ databases">
        <title>Evolutionary Origins and Diversification of the Mycorrhizal Mutualists.</title>
        <authorList>
            <consortium name="DOE Joint Genome Institute"/>
            <consortium name="Mycorrhizal Genomics Consortium"/>
            <person name="Kohler A."/>
            <person name="Kuo A."/>
            <person name="Nagy L.G."/>
            <person name="Floudas D."/>
            <person name="Copeland A."/>
            <person name="Barry K.W."/>
            <person name="Cichocki N."/>
            <person name="Veneault-Fourrey C."/>
            <person name="LaButti K."/>
            <person name="Lindquist E.A."/>
            <person name="Lipzen A."/>
            <person name="Lundell T."/>
            <person name="Morin E."/>
            <person name="Murat C."/>
            <person name="Riley R."/>
            <person name="Ohm R."/>
            <person name="Sun H."/>
            <person name="Tunlid A."/>
            <person name="Henrissat B."/>
            <person name="Grigoriev I.V."/>
            <person name="Hibbett D.S."/>
            <person name="Martin F."/>
        </authorList>
    </citation>
    <scope>NUCLEOTIDE SEQUENCE [LARGE SCALE GENOMIC DNA]</scope>
    <source>
        <strain evidence="3">Ve08.2h10</strain>
    </source>
</reference>
<sequence>MPLVAQKAKFGIDVGVTPSERIKVYHPLAGPLPNPSPGLLPSTSLPHLSTPSLTLNPGHPQTQRTKSSKALRLGLQALNCR</sequence>
<organism evidence="2 3">
    <name type="scientific">Paxillus rubicundulus Ve08.2h10</name>
    <dbReference type="NCBI Taxonomy" id="930991"/>
    <lineage>
        <taxon>Eukaryota</taxon>
        <taxon>Fungi</taxon>
        <taxon>Dikarya</taxon>
        <taxon>Basidiomycota</taxon>
        <taxon>Agaricomycotina</taxon>
        <taxon>Agaricomycetes</taxon>
        <taxon>Agaricomycetidae</taxon>
        <taxon>Boletales</taxon>
        <taxon>Paxilineae</taxon>
        <taxon>Paxillaceae</taxon>
        <taxon>Paxillus</taxon>
    </lineage>
</organism>
<proteinExistence type="predicted"/>